<dbReference type="GO" id="GO:0012505">
    <property type="term" value="C:endomembrane system"/>
    <property type="evidence" value="ECO:0007669"/>
    <property type="project" value="UniProtKB-SubCell"/>
</dbReference>
<evidence type="ECO:0000256" key="6">
    <source>
        <dbReference type="ARBA" id="ARBA00023065"/>
    </source>
</evidence>
<feature type="transmembrane region" description="Helical" evidence="9">
    <location>
        <begin position="253"/>
        <end position="274"/>
    </location>
</feature>
<dbReference type="FunFam" id="1.20.1420.30:FF:000011">
    <property type="entry name" value="Vacuolar calcium ion transporter"/>
    <property type="match status" value="1"/>
</dbReference>
<gene>
    <name evidence="11" type="ORF">E6O75_ATG04436</name>
</gene>
<dbReference type="Pfam" id="PF01699">
    <property type="entry name" value="Na_Ca_ex"/>
    <property type="match status" value="2"/>
</dbReference>
<dbReference type="InterPro" id="IPR004713">
    <property type="entry name" value="CaH_exchang"/>
</dbReference>
<dbReference type="GO" id="GO:0006874">
    <property type="term" value="P:intracellular calcium ion homeostasis"/>
    <property type="evidence" value="ECO:0007669"/>
    <property type="project" value="TreeGrafter"/>
</dbReference>
<feature type="compositionally biased region" description="Basic residues" evidence="8">
    <location>
        <begin position="447"/>
        <end position="466"/>
    </location>
</feature>
<feature type="domain" description="Sodium/calcium exchanger membrane region" evidence="10">
    <location>
        <begin position="619"/>
        <end position="761"/>
    </location>
</feature>
<feature type="transmembrane region" description="Helical" evidence="9">
    <location>
        <begin position="682"/>
        <end position="707"/>
    </location>
</feature>
<organism evidence="11 12">
    <name type="scientific">Venturia nashicola</name>
    <dbReference type="NCBI Taxonomy" id="86259"/>
    <lineage>
        <taxon>Eukaryota</taxon>
        <taxon>Fungi</taxon>
        <taxon>Dikarya</taxon>
        <taxon>Ascomycota</taxon>
        <taxon>Pezizomycotina</taxon>
        <taxon>Dothideomycetes</taxon>
        <taxon>Pleosporomycetidae</taxon>
        <taxon>Venturiales</taxon>
        <taxon>Venturiaceae</taxon>
        <taxon>Venturia</taxon>
    </lineage>
</organism>
<keyword evidence="6" id="KW-0406">Ion transport</keyword>
<keyword evidence="5 9" id="KW-1133">Transmembrane helix</keyword>
<dbReference type="STRING" id="86259.A0A4Z1PI64"/>
<evidence type="ECO:0000313" key="12">
    <source>
        <dbReference type="Proteomes" id="UP000298493"/>
    </source>
</evidence>
<feature type="transmembrane region" description="Helical" evidence="9">
    <location>
        <begin position="211"/>
        <end position="233"/>
    </location>
</feature>
<feature type="compositionally biased region" description="Polar residues" evidence="8">
    <location>
        <begin position="550"/>
        <end position="564"/>
    </location>
</feature>
<keyword evidence="7 9" id="KW-0472">Membrane</keyword>
<dbReference type="PANTHER" id="PTHR31503:SF18">
    <property type="entry name" value="CA(2+)_H(+) EXCHANGER, PUTATIVE (EUROFUNG)-RELATED"/>
    <property type="match status" value="1"/>
</dbReference>
<feature type="domain" description="Sodium/calcium exchanger membrane region" evidence="10">
    <location>
        <begin position="153"/>
        <end position="306"/>
    </location>
</feature>
<dbReference type="GO" id="GO:0000329">
    <property type="term" value="C:fungal-type vacuole membrane"/>
    <property type="evidence" value="ECO:0007669"/>
    <property type="project" value="TreeGrafter"/>
</dbReference>
<feature type="region of interest" description="Disordered" evidence="8">
    <location>
        <begin position="31"/>
        <end position="104"/>
    </location>
</feature>
<name>A0A4Z1PI64_9PEZI</name>
<evidence type="ECO:0000256" key="3">
    <source>
        <dbReference type="ARBA" id="ARBA00022448"/>
    </source>
</evidence>
<dbReference type="InterPro" id="IPR004837">
    <property type="entry name" value="NaCa_Exmemb"/>
</dbReference>
<feature type="compositionally biased region" description="Polar residues" evidence="8">
    <location>
        <begin position="36"/>
        <end position="54"/>
    </location>
</feature>
<feature type="transmembrane region" description="Helical" evidence="9">
    <location>
        <begin position="184"/>
        <end position="205"/>
    </location>
</feature>
<evidence type="ECO:0000256" key="8">
    <source>
        <dbReference type="SAM" id="MobiDB-lite"/>
    </source>
</evidence>
<comment type="similarity">
    <text evidence="2">Belongs to the Ca(2+):cation antiporter (CaCA) (TC 2.A.19) family.</text>
</comment>
<sequence length="798" mass="85728">MGNPQNTLETKKNRFGWVKSFITRDSTKIDPVLPITNHNNGADTTHTPNISSHTSSEHADVLESVKAADNTSTARPQAAPPPNDTQATGEKPTTLAGTADQKPKIPLTKRAKAGTIRFLSHTKGALLHSWINVLLIFVPLGIAVKVAGLSPSIVFAMNAVAVIPLAGLLAHATESVAGRLGDTLGALLNVSFGNAVELIIFIALVKNEIRIVQASLLGSLLANLLLILGMAFAAGGLRYREQIYNSTVTQMSAVMLSLSVMSLLLPTAFHASFASLDDADHKTIQISRGTSVILLLVYILYLLFQLKSHAYLYTSMPQEKIDEESHPGILHDLMDTSSSSSSSDSSTTDSDTTSGSVNTAKKIKRYFKKGRRKSSASSVDTHSLPSHVSSPTVEPAHSYFDPTSRRPSVILPDILSGDEGDNEAGIPVGRDFGNPLSGHTSPSEAKPRRKSRKERHKEKKRSKKAKRIETAEMSEKEPIKAESSKATAEPIPRTVGFVEDISAQTVPATTPKGTPLPPMKHFPRPVLPKLLSQNVFVDPQPKYNDLLPSRSRSQTAGLRRTNSLPDRMNETGRHTPGGTRAWPPRPGLIADPKPKRQVTDPAVDAEEEETPEMSRTAAVMMLLISTGLVAVCAEFLVDAIPGMVENSSISQAFIGLIILPIVGNAAEHVTAVTVAAKNKMDLAIGVAVGSSIQIALFITPVVVILGWCMDKGMSLYFNLFETVSLFVAVFVVNFLVLDGRSNYLEGVLLMAAYIIIAVCAFFYPNEAEQSSLGGADNKNVTQAAVLVGRALTNLAGHF</sequence>
<dbReference type="GO" id="GO:0015369">
    <property type="term" value="F:calcium:proton antiporter activity"/>
    <property type="evidence" value="ECO:0007669"/>
    <property type="project" value="UniProtKB-ARBA"/>
</dbReference>
<accession>A0A4Z1PI64</accession>
<dbReference type="EMBL" id="SNSC02000004">
    <property type="protein sequence ID" value="TID25231.1"/>
    <property type="molecule type" value="Genomic_DNA"/>
</dbReference>
<evidence type="ECO:0000256" key="5">
    <source>
        <dbReference type="ARBA" id="ARBA00022989"/>
    </source>
</evidence>
<reference evidence="11 12" key="1">
    <citation type="submission" date="2019-04" db="EMBL/GenBank/DDBJ databases">
        <title>High contiguity whole genome sequence and gene annotation resource for two Venturia nashicola isolates.</title>
        <authorList>
            <person name="Prokchorchik M."/>
            <person name="Won K."/>
            <person name="Lee Y."/>
            <person name="Choi E.D."/>
            <person name="Segonzac C."/>
            <person name="Sohn K.H."/>
        </authorList>
    </citation>
    <scope>NUCLEOTIDE SEQUENCE [LARGE SCALE GENOMIC DNA]</scope>
    <source>
        <strain evidence="11 12">PRI2</strain>
    </source>
</reference>
<proteinExistence type="inferred from homology"/>
<feature type="compositionally biased region" description="Polar residues" evidence="8">
    <location>
        <begin position="375"/>
        <end position="392"/>
    </location>
</feature>
<dbReference type="Gene3D" id="1.20.1420.30">
    <property type="entry name" value="NCX, central ion-binding region"/>
    <property type="match status" value="2"/>
</dbReference>
<comment type="subcellular location">
    <subcellularLocation>
        <location evidence="1">Endomembrane system</location>
        <topology evidence="1">Multi-pass membrane protein</topology>
    </subcellularLocation>
</comment>
<evidence type="ECO:0000256" key="1">
    <source>
        <dbReference type="ARBA" id="ARBA00004127"/>
    </source>
</evidence>
<evidence type="ECO:0000259" key="10">
    <source>
        <dbReference type="Pfam" id="PF01699"/>
    </source>
</evidence>
<dbReference type="PANTHER" id="PTHR31503">
    <property type="entry name" value="VACUOLAR CALCIUM ION TRANSPORTER"/>
    <property type="match status" value="1"/>
</dbReference>
<feature type="transmembrane region" description="Helical" evidence="9">
    <location>
        <begin position="286"/>
        <end position="304"/>
    </location>
</feature>
<feature type="transmembrane region" description="Helical" evidence="9">
    <location>
        <begin position="125"/>
        <end position="147"/>
    </location>
</feature>
<evidence type="ECO:0000256" key="2">
    <source>
        <dbReference type="ARBA" id="ARBA00008170"/>
    </source>
</evidence>
<keyword evidence="12" id="KW-1185">Reference proteome</keyword>
<feature type="compositionally biased region" description="Basic and acidic residues" evidence="8">
    <location>
        <begin position="467"/>
        <end position="483"/>
    </location>
</feature>
<feature type="compositionally biased region" description="Basic residues" evidence="8">
    <location>
        <begin position="361"/>
        <end position="374"/>
    </location>
</feature>
<evidence type="ECO:0000256" key="9">
    <source>
        <dbReference type="SAM" id="Phobius"/>
    </source>
</evidence>
<keyword evidence="3" id="KW-0813">Transport</keyword>
<comment type="caution">
    <text evidence="11">The sequence shown here is derived from an EMBL/GenBank/DDBJ whole genome shotgun (WGS) entry which is preliminary data.</text>
</comment>
<evidence type="ECO:0000256" key="7">
    <source>
        <dbReference type="ARBA" id="ARBA00023136"/>
    </source>
</evidence>
<feature type="transmembrane region" description="Helical" evidence="9">
    <location>
        <begin position="713"/>
        <end position="736"/>
    </location>
</feature>
<dbReference type="Proteomes" id="UP000298493">
    <property type="component" value="Unassembled WGS sequence"/>
</dbReference>
<dbReference type="FunFam" id="1.20.1420.30:FF:000016">
    <property type="entry name" value="Membrane bound cation transporter"/>
    <property type="match status" value="1"/>
</dbReference>
<feature type="region of interest" description="Disordered" evidence="8">
    <location>
        <begin position="541"/>
        <end position="611"/>
    </location>
</feature>
<evidence type="ECO:0000313" key="11">
    <source>
        <dbReference type="EMBL" id="TID25231.1"/>
    </source>
</evidence>
<evidence type="ECO:0000256" key="4">
    <source>
        <dbReference type="ARBA" id="ARBA00022692"/>
    </source>
</evidence>
<dbReference type="OrthoDB" id="1699231at2759"/>
<protein>
    <submittedName>
        <fullName evidence="11">Calcium/proton exchanger</fullName>
    </submittedName>
</protein>
<feature type="compositionally biased region" description="Low complexity" evidence="8">
    <location>
        <begin position="335"/>
        <end position="354"/>
    </location>
</feature>
<feature type="transmembrane region" description="Helical" evidence="9">
    <location>
        <begin position="153"/>
        <end position="172"/>
    </location>
</feature>
<feature type="transmembrane region" description="Helical" evidence="9">
    <location>
        <begin position="649"/>
        <end position="670"/>
    </location>
</feature>
<dbReference type="AlphaFoldDB" id="A0A4Z1PI64"/>
<feature type="transmembrane region" description="Helical" evidence="9">
    <location>
        <begin position="617"/>
        <end position="637"/>
    </location>
</feature>
<keyword evidence="4 9" id="KW-0812">Transmembrane</keyword>
<feature type="transmembrane region" description="Helical" evidence="9">
    <location>
        <begin position="743"/>
        <end position="763"/>
    </location>
</feature>
<dbReference type="InterPro" id="IPR044880">
    <property type="entry name" value="NCX_ion-bd_dom_sf"/>
</dbReference>
<feature type="region of interest" description="Disordered" evidence="8">
    <location>
        <begin position="329"/>
        <end position="490"/>
    </location>
</feature>